<evidence type="ECO:0000313" key="2">
    <source>
        <dbReference type="Proteomes" id="UP000283634"/>
    </source>
</evidence>
<proteinExistence type="predicted"/>
<organism evidence="1 2">
    <name type="scientific">Trypanosoma rangeli</name>
    <dbReference type="NCBI Taxonomy" id="5698"/>
    <lineage>
        <taxon>Eukaryota</taxon>
        <taxon>Discoba</taxon>
        <taxon>Euglenozoa</taxon>
        <taxon>Kinetoplastea</taxon>
        <taxon>Metakinetoplastina</taxon>
        <taxon>Trypanosomatida</taxon>
        <taxon>Trypanosomatidae</taxon>
        <taxon>Trypanosoma</taxon>
        <taxon>Herpetosoma</taxon>
    </lineage>
</organism>
<dbReference type="GeneID" id="40324870"/>
<comment type="caution">
    <text evidence="1">The sequence shown here is derived from an EMBL/GenBank/DDBJ whole genome shotgun (WGS) entry which is preliminary data.</text>
</comment>
<reference evidence="1 2" key="1">
    <citation type="journal article" date="2018" name="BMC Genomics">
        <title>Genomic comparison of Trypanosoma conorhini and Trypanosoma rangeli to Trypanosoma cruzi strains of high and low virulence.</title>
        <authorList>
            <person name="Bradwell K.R."/>
            <person name="Koparde V.N."/>
            <person name="Matveyev A.V."/>
            <person name="Serrano M.G."/>
            <person name="Alves J.M."/>
            <person name="Parikh H."/>
            <person name="Huang B."/>
            <person name="Lee V."/>
            <person name="Espinosa-Alvarez O."/>
            <person name="Ortiz P.A."/>
            <person name="Costa-Martins A.G."/>
            <person name="Teixeira M.M."/>
            <person name="Buck G.A."/>
        </authorList>
    </citation>
    <scope>NUCLEOTIDE SEQUENCE [LARGE SCALE GENOMIC DNA]</scope>
    <source>
        <strain evidence="1 2">AM80</strain>
    </source>
</reference>
<name>A0A3S5ISH6_TRYRA</name>
<accession>A0A3S5ISH6</accession>
<dbReference type="EMBL" id="MKGL01000019">
    <property type="protein sequence ID" value="RNF11301.1"/>
    <property type="molecule type" value="Genomic_DNA"/>
</dbReference>
<protein>
    <submittedName>
        <fullName evidence="1">Uncharacterized protein</fullName>
    </submittedName>
</protein>
<gene>
    <name evidence="1" type="ORF">TraAM80_00937</name>
</gene>
<sequence length="127" mass="14465">MQRVARYPPYVKECIQDQERIVNMHANSVKDDGALRQARTEDTLKSPSECLQCDECHANRHGESSRKGLAEEAARGHGNHLAVFHEGRRDGLICVARREDDGVVALLSWMIYPLSSLETRCLFRCRK</sequence>
<keyword evidence="2" id="KW-1185">Reference proteome</keyword>
<dbReference type="AlphaFoldDB" id="A0A3S5ISH6"/>
<dbReference type="Proteomes" id="UP000283634">
    <property type="component" value="Unassembled WGS sequence"/>
</dbReference>
<dbReference type="RefSeq" id="XP_029242082.1">
    <property type="nucleotide sequence ID" value="XM_029377995.1"/>
</dbReference>
<feature type="non-terminal residue" evidence="1">
    <location>
        <position position="127"/>
    </location>
</feature>
<evidence type="ECO:0000313" key="1">
    <source>
        <dbReference type="EMBL" id="RNF11301.1"/>
    </source>
</evidence>